<gene>
    <name evidence="2" type="ORF">GCM10023176_23700</name>
</gene>
<dbReference type="PROSITE" id="PS51819">
    <property type="entry name" value="VOC"/>
    <property type="match status" value="1"/>
</dbReference>
<dbReference type="PANTHER" id="PTHR35908:SF1">
    <property type="entry name" value="CONSERVED PROTEIN"/>
    <property type="match status" value="1"/>
</dbReference>
<dbReference type="EMBL" id="BAABGU010000011">
    <property type="protein sequence ID" value="GAA4568722.1"/>
    <property type="molecule type" value="Genomic_DNA"/>
</dbReference>
<dbReference type="SUPFAM" id="SSF54593">
    <property type="entry name" value="Glyoxalase/Bleomycin resistance protein/Dihydroxybiphenyl dioxygenase"/>
    <property type="match status" value="1"/>
</dbReference>
<reference evidence="3" key="1">
    <citation type="journal article" date="2019" name="Int. J. Syst. Evol. Microbiol.">
        <title>The Global Catalogue of Microorganisms (GCM) 10K type strain sequencing project: providing services to taxonomists for standard genome sequencing and annotation.</title>
        <authorList>
            <consortium name="The Broad Institute Genomics Platform"/>
            <consortium name="The Broad Institute Genome Sequencing Center for Infectious Disease"/>
            <person name="Wu L."/>
            <person name="Ma J."/>
        </authorList>
    </citation>
    <scope>NUCLEOTIDE SEQUENCE [LARGE SCALE GENOMIC DNA]</scope>
    <source>
        <strain evidence="3">JCM 3175</strain>
    </source>
</reference>
<proteinExistence type="predicted"/>
<protein>
    <submittedName>
        <fullName evidence="2">VOC family protein</fullName>
    </submittedName>
</protein>
<accession>A0ABP8SGB3</accession>
<evidence type="ECO:0000259" key="1">
    <source>
        <dbReference type="PROSITE" id="PS51819"/>
    </source>
</evidence>
<dbReference type="InterPro" id="IPR029068">
    <property type="entry name" value="Glyas_Bleomycin-R_OHBP_Dase"/>
</dbReference>
<feature type="domain" description="VOC" evidence="1">
    <location>
        <begin position="8"/>
        <end position="124"/>
    </location>
</feature>
<evidence type="ECO:0000313" key="2">
    <source>
        <dbReference type="EMBL" id="GAA4568722.1"/>
    </source>
</evidence>
<dbReference type="InterPro" id="IPR037523">
    <property type="entry name" value="VOC_core"/>
</dbReference>
<dbReference type="InterPro" id="IPR041581">
    <property type="entry name" value="Glyoxalase_6"/>
</dbReference>
<name>A0ABP8SGB3_9ACTN</name>
<keyword evidence="3" id="KW-1185">Reference proteome</keyword>
<organism evidence="2 3">
    <name type="scientific">Micromonospora coerulea</name>
    <dbReference type="NCBI Taxonomy" id="47856"/>
    <lineage>
        <taxon>Bacteria</taxon>
        <taxon>Bacillati</taxon>
        <taxon>Actinomycetota</taxon>
        <taxon>Actinomycetes</taxon>
        <taxon>Micromonosporales</taxon>
        <taxon>Micromonosporaceae</taxon>
        <taxon>Micromonospora</taxon>
    </lineage>
</organism>
<dbReference type="Pfam" id="PF18029">
    <property type="entry name" value="Glyoxalase_6"/>
    <property type="match status" value="1"/>
</dbReference>
<dbReference type="CDD" id="cd06587">
    <property type="entry name" value="VOC"/>
    <property type="match status" value="1"/>
</dbReference>
<dbReference type="Proteomes" id="UP001500307">
    <property type="component" value="Unassembled WGS sequence"/>
</dbReference>
<dbReference type="PANTHER" id="PTHR35908">
    <property type="entry name" value="HYPOTHETICAL FUSION PROTEIN"/>
    <property type="match status" value="1"/>
</dbReference>
<evidence type="ECO:0000313" key="3">
    <source>
        <dbReference type="Proteomes" id="UP001500307"/>
    </source>
</evidence>
<dbReference type="Gene3D" id="3.10.180.10">
    <property type="entry name" value="2,3-Dihydroxybiphenyl 1,2-Dioxygenase, domain 1"/>
    <property type="match status" value="1"/>
</dbReference>
<comment type="caution">
    <text evidence="2">The sequence shown here is derived from an EMBL/GenBank/DDBJ whole genome shotgun (WGS) entry which is preliminary data.</text>
</comment>
<dbReference type="RefSeq" id="WP_346118935.1">
    <property type="nucleotide sequence ID" value="NZ_BAABGU010000011.1"/>
</dbReference>
<sequence length="124" mass="13588">MTDRPRLTLTAATLDAPDARELAAFYERLLGWTREEDEPDWVTLRAPGGGAGLAFQTERAYVRPVWPARPGDPPIMAHLDIRVDDLDAASTHAVAAGATVADFQPQDDVRVHLDPAGHPFCLYL</sequence>